<evidence type="ECO:0000256" key="1">
    <source>
        <dbReference type="SAM" id="MobiDB-lite"/>
    </source>
</evidence>
<name>A0A6J4PNS1_9ACTN</name>
<dbReference type="AlphaFoldDB" id="A0A6J4PNS1"/>
<dbReference type="GO" id="GO:0004601">
    <property type="term" value="F:peroxidase activity"/>
    <property type="evidence" value="ECO:0007669"/>
    <property type="project" value="UniProtKB-KW"/>
</dbReference>
<keyword evidence="2" id="KW-0575">Peroxidase</keyword>
<feature type="region of interest" description="Disordered" evidence="1">
    <location>
        <begin position="67"/>
        <end position="145"/>
    </location>
</feature>
<keyword evidence="2" id="KW-0560">Oxidoreductase</keyword>
<dbReference type="EC" id="1.11.1.15" evidence="2"/>
<feature type="non-terminal residue" evidence="2">
    <location>
        <position position="145"/>
    </location>
</feature>
<evidence type="ECO:0000313" key="2">
    <source>
        <dbReference type="EMBL" id="CAA9421432.1"/>
    </source>
</evidence>
<dbReference type="EMBL" id="CADCUZ010000093">
    <property type="protein sequence ID" value="CAA9421432.1"/>
    <property type="molecule type" value="Genomic_DNA"/>
</dbReference>
<organism evidence="2">
    <name type="scientific">uncultured Rubrobacteraceae bacterium</name>
    <dbReference type="NCBI Taxonomy" id="349277"/>
    <lineage>
        <taxon>Bacteria</taxon>
        <taxon>Bacillati</taxon>
        <taxon>Actinomycetota</taxon>
        <taxon>Rubrobacteria</taxon>
        <taxon>Rubrobacterales</taxon>
        <taxon>Rubrobacteraceae</taxon>
        <taxon>environmental samples</taxon>
    </lineage>
</organism>
<feature type="non-terminal residue" evidence="2">
    <location>
        <position position="1"/>
    </location>
</feature>
<protein>
    <submittedName>
        <fullName evidence="2">Peroxiredoxin OsmC</fullName>
        <ecNumber evidence="2">1.11.1.15</ecNumber>
    </submittedName>
</protein>
<reference evidence="2" key="1">
    <citation type="submission" date="2020-02" db="EMBL/GenBank/DDBJ databases">
        <authorList>
            <person name="Meier V. D."/>
        </authorList>
    </citation>
    <scope>NUCLEOTIDE SEQUENCE</scope>
    <source>
        <strain evidence="2">AVDCRST_MAG55</strain>
    </source>
</reference>
<accession>A0A6J4PNS1</accession>
<sequence>AATYSRGRVARYLRRRPRRYEVGKRRLRGRLLLPLAHGGRSGHQPRGAAGCGARRVLFDVVGAQAFGGGAPPGAHPHGSSGALRARRGGVCHRPDRPAHGGRGARRRRRAVPREGRGRQARLRGFQSACGRGDRSGGQTGRARRM</sequence>
<proteinExistence type="predicted"/>
<gene>
    <name evidence="2" type="ORF">AVDCRST_MAG55-2020</name>
</gene>